<accession>A0A9P5ZZK1</accession>
<dbReference type="AlphaFoldDB" id="A0A9P5ZZK1"/>
<dbReference type="Proteomes" id="UP000807025">
    <property type="component" value="Unassembled WGS sequence"/>
</dbReference>
<keyword evidence="2" id="KW-1185">Reference proteome</keyword>
<gene>
    <name evidence="1" type="ORF">BDN71DRAFT_1445396</name>
</gene>
<protein>
    <submittedName>
        <fullName evidence="1">Uncharacterized protein</fullName>
    </submittedName>
</protein>
<evidence type="ECO:0000313" key="2">
    <source>
        <dbReference type="Proteomes" id="UP000807025"/>
    </source>
</evidence>
<organism evidence="1 2">
    <name type="scientific">Pleurotus eryngii</name>
    <name type="common">Boletus of the steppes</name>
    <dbReference type="NCBI Taxonomy" id="5323"/>
    <lineage>
        <taxon>Eukaryota</taxon>
        <taxon>Fungi</taxon>
        <taxon>Dikarya</taxon>
        <taxon>Basidiomycota</taxon>
        <taxon>Agaricomycotina</taxon>
        <taxon>Agaricomycetes</taxon>
        <taxon>Agaricomycetidae</taxon>
        <taxon>Agaricales</taxon>
        <taxon>Pleurotineae</taxon>
        <taxon>Pleurotaceae</taxon>
        <taxon>Pleurotus</taxon>
    </lineage>
</organism>
<evidence type="ECO:0000313" key="1">
    <source>
        <dbReference type="EMBL" id="KAF9497015.1"/>
    </source>
</evidence>
<sequence length="86" mass="10075">MKFTPSESWKDYGLPGVGAPLVNELKVGVSMPESWNDLKLPLLCLYVQHFLINHFFWSLFNILRRVSMWTALYYDTLCLPVCIYDE</sequence>
<dbReference type="EMBL" id="MU154547">
    <property type="protein sequence ID" value="KAF9497015.1"/>
    <property type="molecule type" value="Genomic_DNA"/>
</dbReference>
<comment type="caution">
    <text evidence="1">The sequence shown here is derived from an EMBL/GenBank/DDBJ whole genome shotgun (WGS) entry which is preliminary data.</text>
</comment>
<name>A0A9P5ZZK1_PLEER</name>
<proteinExistence type="predicted"/>
<reference evidence="1" key="1">
    <citation type="submission" date="2020-11" db="EMBL/GenBank/DDBJ databases">
        <authorList>
            <consortium name="DOE Joint Genome Institute"/>
            <person name="Ahrendt S."/>
            <person name="Riley R."/>
            <person name="Andreopoulos W."/>
            <person name="Labutti K."/>
            <person name="Pangilinan J."/>
            <person name="Ruiz-Duenas F.J."/>
            <person name="Barrasa J.M."/>
            <person name="Sanchez-Garcia M."/>
            <person name="Camarero S."/>
            <person name="Miyauchi S."/>
            <person name="Serrano A."/>
            <person name="Linde D."/>
            <person name="Babiker R."/>
            <person name="Drula E."/>
            <person name="Ayuso-Fernandez I."/>
            <person name="Pacheco R."/>
            <person name="Padilla G."/>
            <person name="Ferreira P."/>
            <person name="Barriuso J."/>
            <person name="Kellner H."/>
            <person name="Castanera R."/>
            <person name="Alfaro M."/>
            <person name="Ramirez L."/>
            <person name="Pisabarro A.G."/>
            <person name="Kuo A."/>
            <person name="Tritt A."/>
            <person name="Lipzen A."/>
            <person name="He G."/>
            <person name="Yan M."/>
            <person name="Ng V."/>
            <person name="Cullen D."/>
            <person name="Martin F."/>
            <person name="Rosso M.-N."/>
            <person name="Henrissat B."/>
            <person name="Hibbett D."/>
            <person name="Martinez A.T."/>
            <person name="Grigoriev I.V."/>
        </authorList>
    </citation>
    <scope>NUCLEOTIDE SEQUENCE</scope>
    <source>
        <strain evidence="1">ATCC 90797</strain>
    </source>
</reference>